<dbReference type="Proteomes" id="UP000179362">
    <property type="component" value="Unassembled WGS sequence"/>
</dbReference>
<feature type="transmembrane region" description="Helical" evidence="1">
    <location>
        <begin position="514"/>
        <end position="535"/>
    </location>
</feature>
<keyword evidence="1" id="KW-0472">Membrane</keyword>
<feature type="transmembrane region" description="Helical" evidence="1">
    <location>
        <begin position="472"/>
        <end position="502"/>
    </location>
</feature>
<dbReference type="AlphaFoldDB" id="A0A1F6TWG2"/>
<evidence type="ECO:0000313" key="3">
    <source>
        <dbReference type="Proteomes" id="UP000179362"/>
    </source>
</evidence>
<feature type="transmembrane region" description="Helical" evidence="1">
    <location>
        <begin position="443"/>
        <end position="460"/>
    </location>
</feature>
<organism evidence="2 3">
    <name type="scientific">Candidatus Muproteobacteria bacterium RIFCSPHIGHO2_02_FULL_65_16</name>
    <dbReference type="NCBI Taxonomy" id="1817766"/>
    <lineage>
        <taxon>Bacteria</taxon>
        <taxon>Pseudomonadati</taxon>
        <taxon>Pseudomonadota</taxon>
        <taxon>Candidatus Muproteobacteria</taxon>
    </lineage>
</organism>
<dbReference type="EMBL" id="MFTA01000115">
    <property type="protein sequence ID" value="OGI49392.1"/>
    <property type="molecule type" value="Genomic_DNA"/>
</dbReference>
<feature type="transmembrane region" description="Helical" evidence="1">
    <location>
        <begin position="417"/>
        <end position="437"/>
    </location>
</feature>
<feature type="transmembrane region" description="Helical" evidence="1">
    <location>
        <begin position="634"/>
        <end position="652"/>
    </location>
</feature>
<keyword evidence="1" id="KW-1133">Transmembrane helix</keyword>
<name>A0A1F6TWG2_9PROT</name>
<evidence type="ECO:0000313" key="2">
    <source>
        <dbReference type="EMBL" id="OGI49392.1"/>
    </source>
</evidence>
<gene>
    <name evidence="2" type="ORF">A3B81_03880</name>
</gene>
<proteinExistence type="predicted"/>
<accession>A0A1F6TWG2</accession>
<sequence>MRLPVIAAACLAVIGVPVNTPEKLAALIGVALLLFSSTSREGAWRYALAAAVVLGALTLKGVVPHTQVEAGHNLYLPTADADARYHELPMQFRAALDVAFLRANPRATWCDSREELRRRGTPVNRPLRTGETVYLYEHCWRNAVLPPETFAFTGDGFFRAQPQLRILDRLAIDGLDDARIAALYAFDTAWYFWRENTNRIAPAWYLALTLPAQLVGSRICTRGHVYWSQDATWSAPQGGEACREVEPRHVGSRLWAFDVGAAPRLAVQLERSARLLAWDLVLRILLVGALATLVWLTLRVEPRRFARAGLWFLAGAGVVALAAPGFFTQALTIAAERDALIYRGLGYNIARALAEGRWLEALRGGEDVFLFMPGYRYFRALELILFGDTSYATLVVLLATPPLLWQLARLVLRGQGWLVAYLVLSLAILARLFDWAVKGYSEAAGFFLMIAGVVLFLRALSQPARYGPAQAAGLWTAFLLVALATWIRPNFALVIGVMGLAYLRVHAAGFGWRMSLAILSASLVVFAVTLHNVYFGGRLVWLTVPLRGDSLRVELVDYAAMLAEWSRGVFGEKSHAIAHHLGWVLPRRWLGLAAAGYVLARGGPGWSAARVLAGISLALYMPFLFYFAPSRHLQAANAMAILCTLVALQMGVQSWRARRAGTAT</sequence>
<keyword evidence="1" id="KW-0812">Transmembrane</keyword>
<comment type="caution">
    <text evidence="2">The sequence shown here is derived from an EMBL/GenBank/DDBJ whole genome shotgun (WGS) entry which is preliminary data.</text>
</comment>
<feature type="transmembrane region" description="Helical" evidence="1">
    <location>
        <begin position="310"/>
        <end position="335"/>
    </location>
</feature>
<reference evidence="2 3" key="1">
    <citation type="journal article" date="2016" name="Nat. Commun.">
        <title>Thousands of microbial genomes shed light on interconnected biogeochemical processes in an aquifer system.</title>
        <authorList>
            <person name="Anantharaman K."/>
            <person name="Brown C.T."/>
            <person name="Hug L.A."/>
            <person name="Sharon I."/>
            <person name="Castelle C.J."/>
            <person name="Probst A.J."/>
            <person name="Thomas B.C."/>
            <person name="Singh A."/>
            <person name="Wilkins M.J."/>
            <person name="Karaoz U."/>
            <person name="Brodie E.L."/>
            <person name="Williams K.H."/>
            <person name="Hubbard S.S."/>
            <person name="Banfield J.F."/>
        </authorList>
    </citation>
    <scope>NUCLEOTIDE SEQUENCE [LARGE SCALE GENOMIC DNA]</scope>
</reference>
<feature type="transmembrane region" description="Helical" evidence="1">
    <location>
        <begin position="383"/>
        <end position="405"/>
    </location>
</feature>
<feature type="transmembrane region" description="Helical" evidence="1">
    <location>
        <begin position="275"/>
        <end position="298"/>
    </location>
</feature>
<protein>
    <submittedName>
        <fullName evidence="2">Uncharacterized protein</fullName>
    </submittedName>
</protein>
<feature type="transmembrane region" description="Helical" evidence="1">
    <location>
        <begin position="611"/>
        <end position="628"/>
    </location>
</feature>
<evidence type="ECO:0000256" key="1">
    <source>
        <dbReference type="SAM" id="Phobius"/>
    </source>
</evidence>